<proteinExistence type="predicted"/>
<organism evidence="2 3">
    <name type="scientific">Alteromonas alba</name>
    <dbReference type="NCBI Taxonomy" id="2079529"/>
    <lineage>
        <taxon>Bacteria</taxon>
        <taxon>Pseudomonadati</taxon>
        <taxon>Pseudomonadota</taxon>
        <taxon>Gammaproteobacteria</taxon>
        <taxon>Alteromonadales</taxon>
        <taxon>Alteromonadaceae</taxon>
        <taxon>Alteromonas/Salinimonas group</taxon>
        <taxon>Alteromonas</taxon>
    </lineage>
</organism>
<feature type="domain" description="Lon N-terminal" evidence="1">
    <location>
        <begin position="3"/>
        <end position="191"/>
    </location>
</feature>
<dbReference type="Pfam" id="PF02190">
    <property type="entry name" value="LON_substr_bdg"/>
    <property type="match status" value="1"/>
</dbReference>
<sequence>MQDVVLPLFPLSAHLLPGGHMALRIFEPRYVRMVKEACAGDGCFVLCMLNSRGDLSKNEHIFPIGTLCKIIDFDLLEDGLLGIKVEGQYCVRVNSIATEEDGLRTGAVERITDWTAEIDDGVIEPLRDKLQLIYDKYPEIARLYPELKFSEPLWVIYRWLELLPVDAANKQAFLSEQNCDKVLNYINDLVR</sequence>
<dbReference type="PANTHER" id="PTHR46732:SF8">
    <property type="entry name" value="ATP-DEPENDENT PROTEASE LA (LON) DOMAIN PROTEIN"/>
    <property type="match status" value="1"/>
</dbReference>
<dbReference type="PROSITE" id="PS51787">
    <property type="entry name" value="LON_N"/>
    <property type="match status" value="1"/>
</dbReference>
<dbReference type="InterPro" id="IPR003111">
    <property type="entry name" value="Lon_prtase_N"/>
</dbReference>
<dbReference type="AlphaFoldDB" id="A0A2S9V7H3"/>
<dbReference type="EMBL" id="PVNP01000188">
    <property type="protein sequence ID" value="PRO72416.1"/>
    <property type="molecule type" value="Genomic_DNA"/>
</dbReference>
<dbReference type="InterPro" id="IPR015947">
    <property type="entry name" value="PUA-like_sf"/>
</dbReference>
<evidence type="ECO:0000259" key="1">
    <source>
        <dbReference type="PROSITE" id="PS51787"/>
    </source>
</evidence>
<dbReference type="Gene3D" id="2.30.130.40">
    <property type="entry name" value="LON domain-like"/>
    <property type="match status" value="1"/>
</dbReference>
<accession>A0A2S9V7H3</accession>
<gene>
    <name evidence="2" type="ORF">C6Y40_17320</name>
</gene>
<comment type="caution">
    <text evidence="2">The sequence shown here is derived from an EMBL/GenBank/DDBJ whole genome shotgun (WGS) entry which is preliminary data.</text>
</comment>
<dbReference type="SMART" id="SM00464">
    <property type="entry name" value="LON"/>
    <property type="match status" value="1"/>
</dbReference>
<dbReference type="Proteomes" id="UP000238949">
    <property type="component" value="Unassembled WGS sequence"/>
</dbReference>
<dbReference type="RefSeq" id="WP_105935655.1">
    <property type="nucleotide sequence ID" value="NZ_PVNP01000188.1"/>
</dbReference>
<keyword evidence="3" id="KW-1185">Reference proteome</keyword>
<protein>
    <submittedName>
        <fullName evidence="2">Peptidase S16</fullName>
    </submittedName>
</protein>
<dbReference type="InterPro" id="IPR046336">
    <property type="entry name" value="Lon_prtase_N_sf"/>
</dbReference>
<evidence type="ECO:0000313" key="2">
    <source>
        <dbReference type="EMBL" id="PRO72416.1"/>
    </source>
</evidence>
<reference evidence="3" key="1">
    <citation type="journal article" date="2020" name="Int. J. Syst. Evol. Microbiol.">
        <title>Alteromonas alba sp. nov., a marine bacterium isolated from the seawater of the West Pacific Ocean.</title>
        <authorList>
            <person name="Sun C."/>
            <person name="Wu Y.-H."/>
            <person name="Xamxidin M."/>
            <person name="Cheng H."/>
            <person name="Xu X.-W."/>
        </authorList>
    </citation>
    <scope>NUCLEOTIDE SEQUENCE [LARGE SCALE GENOMIC DNA]</scope>
    <source>
        <strain evidence="3">190</strain>
    </source>
</reference>
<evidence type="ECO:0000313" key="3">
    <source>
        <dbReference type="Proteomes" id="UP000238949"/>
    </source>
</evidence>
<name>A0A2S9V7H3_9ALTE</name>
<dbReference type="PANTHER" id="PTHR46732">
    <property type="entry name" value="ATP-DEPENDENT PROTEASE LA (LON) DOMAIN PROTEIN"/>
    <property type="match status" value="1"/>
</dbReference>
<dbReference type="SUPFAM" id="SSF88697">
    <property type="entry name" value="PUA domain-like"/>
    <property type="match status" value="1"/>
</dbReference>
<dbReference type="OrthoDB" id="8558970at2"/>